<dbReference type="Proteomes" id="UP000254866">
    <property type="component" value="Unassembled WGS sequence"/>
</dbReference>
<accession>A0A370TK85</accession>
<dbReference type="EMBL" id="NPIC01000005">
    <property type="protein sequence ID" value="RDL35939.1"/>
    <property type="molecule type" value="Genomic_DNA"/>
</dbReference>
<dbReference type="AlphaFoldDB" id="A0A370TK85"/>
<dbReference type="GeneID" id="43599400"/>
<feature type="compositionally biased region" description="Basic and acidic residues" evidence="1">
    <location>
        <begin position="75"/>
        <end position="99"/>
    </location>
</feature>
<dbReference type="RefSeq" id="XP_031868595.1">
    <property type="nucleotide sequence ID" value="XM_032015174.1"/>
</dbReference>
<keyword evidence="2" id="KW-0472">Membrane</keyword>
<keyword evidence="4" id="KW-1185">Reference proteome</keyword>
<comment type="caution">
    <text evidence="3">The sequence shown here is derived from an EMBL/GenBank/DDBJ whole genome shotgun (WGS) entry which is preliminary data.</text>
</comment>
<proteinExistence type="predicted"/>
<name>A0A370TK85_9HELO</name>
<gene>
    <name evidence="3" type="ORF">BP5553_06551</name>
</gene>
<sequence length="131" mass="14275">MSQAARNVGGKIGKMASQESPLTKGARRDPELYILGAIMSGAFGFVGYYLGSKPTAATSETQVPIVSNSMPWQVDTKEDPQHGDFKYRYHPGGDLHAPARDAPSALHSVIVPNVNLPKHLHEKYNKFGKEL</sequence>
<dbReference type="OrthoDB" id="3141857at2759"/>
<evidence type="ECO:0000313" key="4">
    <source>
        <dbReference type="Proteomes" id="UP000254866"/>
    </source>
</evidence>
<dbReference type="PANTHER" id="PTHR40466">
    <property type="entry name" value="EXPRESSED PROTEIN"/>
    <property type="match status" value="1"/>
</dbReference>
<keyword evidence="2" id="KW-1133">Transmembrane helix</keyword>
<dbReference type="InterPro" id="IPR039965">
    <property type="entry name" value="C3H7.08c"/>
</dbReference>
<feature type="region of interest" description="Disordered" evidence="1">
    <location>
        <begin position="1"/>
        <end position="23"/>
    </location>
</feature>
<evidence type="ECO:0000313" key="3">
    <source>
        <dbReference type="EMBL" id="RDL35939.1"/>
    </source>
</evidence>
<feature type="region of interest" description="Disordered" evidence="1">
    <location>
        <begin position="70"/>
        <end position="100"/>
    </location>
</feature>
<organism evidence="3 4">
    <name type="scientific">Venustampulla echinocandica</name>
    <dbReference type="NCBI Taxonomy" id="2656787"/>
    <lineage>
        <taxon>Eukaryota</taxon>
        <taxon>Fungi</taxon>
        <taxon>Dikarya</taxon>
        <taxon>Ascomycota</taxon>
        <taxon>Pezizomycotina</taxon>
        <taxon>Leotiomycetes</taxon>
        <taxon>Helotiales</taxon>
        <taxon>Pleuroascaceae</taxon>
        <taxon>Venustampulla</taxon>
    </lineage>
</organism>
<evidence type="ECO:0000256" key="2">
    <source>
        <dbReference type="SAM" id="Phobius"/>
    </source>
</evidence>
<feature type="transmembrane region" description="Helical" evidence="2">
    <location>
        <begin position="32"/>
        <end position="51"/>
    </location>
</feature>
<protein>
    <submittedName>
        <fullName evidence="3">Uncharacterized protein</fullName>
    </submittedName>
</protein>
<reference evidence="3 4" key="1">
    <citation type="journal article" date="2018" name="IMA Fungus">
        <title>IMA Genome-F 9: Draft genome sequence of Annulohypoxylon stygium, Aspergillus mulundensis, Berkeleyomyces basicola (syn. Thielaviopsis basicola), Ceratocystis smalleyi, two Cercospora beticola strains, Coleophoma cylindrospora, Fusarium fracticaudum, Phialophora cf. hyalina, and Morchella septimelata.</title>
        <authorList>
            <person name="Wingfield B.D."/>
            <person name="Bills G.F."/>
            <person name="Dong Y."/>
            <person name="Huang W."/>
            <person name="Nel W.J."/>
            <person name="Swalarsk-Parry B.S."/>
            <person name="Vaghefi N."/>
            <person name="Wilken P.M."/>
            <person name="An Z."/>
            <person name="de Beer Z.W."/>
            <person name="De Vos L."/>
            <person name="Chen L."/>
            <person name="Duong T.A."/>
            <person name="Gao Y."/>
            <person name="Hammerbacher A."/>
            <person name="Kikkert J.R."/>
            <person name="Li Y."/>
            <person name="Li H."/>
            <person name="Li K."/>
            <person name="Li Q."/>
            <person name="Liu X."/>
            <person name="Ma X."/>
            <person name="Naidoo K."/>
            <person name="Pethybridge S.J."/>
            <person name="Sun J."/>
            <person name="Steenkamp E.T."/>
            <person name="van der Nest M.A."/>
            <person name="van Wyk S."/>
            <person name="Wingfield M.J."/>
            <person name="Xiong C."/>
            <person name="Yue Q."/>
            <person name="Zhang X."/>
        </authorList>
    </citation>
    <scope>NUCLEOTIDE SEQUENCE [LARGE SCALE GENOMIC DNA]</scope>
    <source>
        <strain evidence="3 4">BP 5553</strain>
    </source>
</reference>
<dbReference type="PANTHER" id="PTHR40466:SF1">
    <property type="entry name" value="FUNGAL PROTEIN"/>
    <property type="match status" value="1"/>
</dbReference>
<keyword evidence="2" id="KW-0812">Transmembrane</keyword>
<evidence type="ECO:0000256" key="1">
    <source>
        <dbReference type="SAM" id="MobiDB-lite"/>
    </source>
</evidence>